<name>A0AAV9XKB8_9PEZI</name>
<dbReference type="CDD" id="cd23428">
    <property type="entry name" value="beta-trefoil_Ricin_SPI"/>
    <property type="match status" value="1"/>
</dbReference>
<dbReference type="Proteomes" id="UP001365542">
    <property type="component" value="Unassembled WGS sequence"/>
</dbReference>
<organism evidence="1 2">
    <name type="scientific">Orbilia ellipsospora</name>
    <dbReference type="NCBI Taxonomy" id="2528407"/>
    <lineage>
        <taxon>Eukaryota</taxon>
        <taxon>Fungi</taxon>
        <taxon>Dikarya</taxon>
        <taxon>Ascomycota</taxon>
        <taxon>Pezizomycotina</taxon>
        <taxon>Orbiliomycetes</taxon>
        <taxon>Orbiliales</taxon>
        <taxon>Orbiliaceae</taxon>
        <taxon>Orbilia</taxon>
    </lineage>
</organism>
<dbReference type="GO" id="GO:0004867">
    <property type="term" value="F:serine-type endopeptidase inhibitor activity"/>
    <property type="evidence" value="ECO:0007669"/>
    <property type="project" value="InterPro"/>
</dbReference>
<gene>
    <name evidence="1" type="ORF">TWF694_007808</name>
</gene>
<comment type="caution">
    <text evidence="1">The sequence shown here is derived from an EMBL/GenBank/DDBJ whole genome shotgun (WGS) entry which is preliminary data.</text>
</comment>
<dbReference type="AlphaFoldDB" id="A0AAV9XKB8"/>
<protein>
    <submittedName>
        <fullName evidence="1">Uncharacterized protein</fullName>
    </submittedName>
</protein>
<proteinExistence type="predicted"/>
<sequence length="95" mass="10741">MGLESGVYFIKSSYSSGAMGRNTMGDGQQVYSLPPLDEVPKWEIEKLDDGYYTMSIEGTETAEQNGRVHALIHDEADPEHWVIRPYERKGPNVYT</sequence>
<evidence type="ECO:0000313" key="1">
    <source>
        <dbReference type="EMBL" id="KAK6542037.1"/>
    </source>
</evidence>
<reference evidence="1 2" key="1">
    <citation type="submission" date="2019-10" db="EMBL/GenBank/DDBJ databases">
        <authorList>
            <person name="Palmer J.M."/>
        </authorList>
    </citation>
    <scope>NUCLEOTIDE SEQUENCE [LARGE SCALE GENOMIC DNA]</scope>
    <source>
        <strain evidence="1 2">TWF694</strain>
    </source>
</reference>
<dbReference type="EMBL" id="JAVHJO010000003">
    <property type="protein sequence ID" value="KAK6542037.1"/>
    <property type="molecule type" value="Genomic_DNA"/>
</dbReference>
<dbReference type="Gene3D" id="2.80.10.50">
    <property type="match status" value="1"/>
</dbReference>
<dbReference type="InterPro" id="IPR031755">
    <property type="entry name" value="Inhibitor_I66"/>
</dbReference>
<dbReference type="Pfam" id="PF16850">
    <property type="entry name" value="Inhibitor_I66"/>
    <property type="match status" value="1"/>
</dbReference>
<evidence type="ECO:0000313" key="2">
    <source>
        <dbReference type="Proteomes" id="UP001365542"/>
    </source>
</evidence>
<keyword evidence="2" id="KW-1185">Reference proteome</keyword>
<accession>A0AAV9XKB8</accession>